<comment type="caution">
    <text evidence="1">The sequence shown here is derived from an EMBL/GenBank/DDBJ whole genome shotgun (WGS) entry which is preliminary data.</text>
</comment>
<evidence type="ECO:0000313" key="2">
    <source>
        <dbReference type="Proteomes" id="UP000192578"/>
    </source>
</evidence>
<sequence>MRRNFLSARCSKEMIAEDGCFTACSNQRYPSKLWVNIGTSASSSLLTSPAISSRGSTIHCKELRIPSQSDAASIPITSEYYILTIATLWHAPSPQIGDYLPNIFSGSMPVPQCCRNPQVIFPYNPVTGFLNIGLAGPAI</sequence>
<organism evidence="1 2">
    <name type="scientific">Hypsibius exemplaris</name>
    <name type="common">Freshwater tardigrade</name>
    <dbReference type="NCBI Taxonomy" id="2072580"/>
    <lineage>
        <taxon>Eukaryota</taxon>
        <taxon>Metazoa</taxon>
        <taxon>Ecdysozoa</taxon>
        <taxon>Tardigrada</taxon>
        <taxon>Eutardigrada</taxon>
        <taxon>Parachela</taxon>
        <taxon>Hypsibioidea</taxon>
        <taxon>Hypsibiidae</taxon>
        <taxon>Hypsibius</taxon>
    </lineage>
</organism>
<reference evidence="2" key="1">
    <citation type="submission" date="2017-01" db="EMBL/GenBank/DDBJ databases">
        <title>Comparative genomics of anhydrobiosis in the tardigrade Hypsibius dujardini.</title>
        <authorList>
            <person name="Yoshida Y."/>
            <person name="Koutsovoulos G."/>
            <person name="Laetsch D."/>
            <person name="Stevens L."/>
            <person name="Kumar S."/>
            <person name="Horikawa D."/>
            <person name="Ishino K."/>
            <person name="Komine S."/>
            <person name="Tomita M."/>
            <person name="Blaxter M."/>
            <person name="Arakawa K."/>
        </authorList>
    </citation>
    <scope>NUCLEOTIDE SEQUENCE [LARGE SCALE GENOMIC DNA]</scope>
    <source>
        <strain evidence="2">Z151</strain>
    </source>
</reference>
<keyword evidence="2" id="KW-1185">Reference proteome</keyword>
<proteinExistence type="predicted"/>
<accession>A0A1W0WI66</accession>
<gene>
    <name evidence="1" type="ORF">BV898_10936</name>
</gene>
<protein>
    <submittedName>
        <fullName evidence="1">Uncharacterized protein</fullName>
    </submittedName>
</protein>
<name>A0A1W0WI66_HYPEX</name>
<dbReference type="Proteomes" id="UP000192578">
    <property type="component" value="Unassembled WGS sequence"/>
</dbReference>
<dbReference type="AlphaFoldDB" id="A0A1W0WI66"/>
<evidence type="ECO:0000313" key="1">
    <source>
        <dbReference type="EMBL" id="OQV14904.1"/>
    </source>
</evidence>
<dbReference type="EMBL" id="MTYJ01000097">
    <property type="protein sequence ID" value="OQV14904.1"/>
    <property type="molecule type" value="Genomic_DNA"/>
</dbReference>